<keyword evidence="5" id="KW-1185">Reference proteome</keyword>
<evidence type="ECO:0000313" key="3">
    <source>
        <dbReference type="EMBL" id="AKE41991.1"/>
    </source>
</evidence>
<gene>
    <name evidence="4" type="ORF">NCTC949_01005</name>
    <name evidence="3" type="ORF">UL82_09265</name>
</gene>
<dbReference type="STRING" id="35755.UL82_09265"/>
<feature type="transmembrane region" description="Helical" evidence="2">
    <location>
        <begin position="123"/>
        <end position="140"/>
    </location>
</feature>
<evidence type="ECO:0000256" key="1">
    <source>
        <dbReference type="SAM" id="MobiDB-lite"/>
    </source>
</evidence>
<dbReference type="EMBL" id="CP011312">
    <property type="protein sequence ID" value="AKE41991.1"/>
    <property type="molecule type" value="Genomic_DNA"/>
</dbReference>
<feature type="transmembrane region" description="Helical" evidence="2">
    <location>
        <begin position="67"/>
        <end position="88"/>
    </location>
</feature>
<feature type="transmembrane region" description="Helical" evidence="2">
    <location>
        <begin position="40"/>
        <end position="61"/>
    </location>
</feature>
<feature type="transmembrane region" description="Helical" evidence="2">
    <location>
        <begin position="267"/>
        <end position="287"/>
    </location>
</feature>
<dbReference type="OrthoDB" id="2380563at2"/>
<organism evidence="3 5">
    <name type="scientific">Corynebacterium kutscheri</name>
    <dbReference type="NCBI Taxonomy" id="35755"/>
    <lineage>
        <taxon>Bacteria</taxon>
        <taxon>Bacillati</taxon>
        <taxon>Actinomycetota</taxon>
        <taxon>Actinomycetes</taxon>
        <taxon>Mycobacteriales</taxon>
        <taxon>Corynebacteriaceae</taxon>
        <taxon>Corynebacterium</taxon>
    </lineage>
</organism>
<keyword evidence="2" id="KW-0812">Transmembrane</keyword>
<evidence type="ECO:0000313" key="6">
    <source>
        <dbReference type="Proteomes" id="UP000271380"/>
    </source>
</evidence>
<dbReference type="InterPro" id="IPR025576">
    <property type="entry name" value="YwiC"/>
</dbReference>
<keyword evidence="2" id="KW-0472">Membrane</keyword>
<sequence length="289" mass="31977">MSEAVSSSKQRLDSSAANRSPRPSTRAGAKKVRKRRLPGWLPNQHGAWFMLFVPSLIGLLIAPSWAAVLLLLTWWFGYFTYFAITIWVKGRLRSKHLPPVFTYGVITALVGIATLVVRWQLLAWLPIFAPIISIAIYETIQRRERSILSGWSTVLAASLMLPTAVSAATTGTPTVVSGDIWLLAIWFATYFGGSIYYVKTLIRDFGKPARFYQSLLVHAVVFIGAGVLTIMRPGTWPVTVVSACLLIRSYVMPRYAVKRGKRIAPKYIGMIDTIISLFVVLAGLIAFGG</sequence>
<dbReference type="RefSeq" id="WP_052735939.1">
    <property type="nucleotide sequence ID" value="NZ_CP011312.1"/>
</dbReference>
<reference evidence="3 5" key="1">
    <citation type="journal article" date="2015" name="Genome Announc.">
        <title>Complete Genome Sequence of Corynebacterium kutscheri DSM 20755, a Corynebacterial Type Strain with Remarkably Low G+C Content of Chromosomal DNA.</title>
        <authorList>
            <person name="Ruckert C."/>
            <person name="Albersmeier A."/>
            <person name="Winkler A."/>
            <person name="Tauch A."/>
        </authorList>
    </citation>
    <scope>NUCLEOTIDE SEQUENCE [LARGE SCALE GENOMIC DNA]</scope>
    <source>
        <strain evidence="3 5">DSM 20755</strain>
    </source>
</reference>
<name>A0A0F6TDV6_9CORY</name>
<feature type="transmembrane region" description="Helical" evidence="2">
    <location>
        <begin position="236"/>
        <end position="255"/>
    </location>
</feature>
<dbReference type="Proteomes" id="UP000033457">
    <property type="component" value="Chromosome"/>
</dbReference>
<dbReference type="Pfam" id="PF14256">
    <property type="entry name" value="YwiC"/>
    <property type="match status" value="1"/>
</dbReference>
<dbReference type="KEGG" id="cku:UL82_09265"/>
<evidence type="ECO:0000313" key="4">
    <source>
        <dbReference type="EMBL" id="VEH06208.1"/>
    </source>
</evidence>
<evidence type="ECO:0000256" key="2">
    <source>
        <dbReference type="SAM" id="Phobius"/>
    </source>
</evidence>
<feature type="compositionally biased region" description="Polar residues" evidence="1">
    <location>
        <begin position="1"/>
        <end position="23"/>
    </location>
</feature>
<feature type="transmembrane region" description="Helical" evidence="2">
    <location>
        <begin position="180"/>
        <end position="198"/>
    </location>
</feature>
<feature type="transmembrane region" description="Helical" evidence="2">
    <location>
        <begin position="147"/>
        <end position="168"/>
    </location>
</feature>
<evidence type="ECO:0000313" key="5">
    <source>
        <dbReference type="Proteomes" id="UP000033457"/>
    </source>
</evidence>
<accession>A0A0F6TDV6</accession>
<feature type="region of interest" description="Disordered" evidence="1">
    <location>
        <begin position="1"/>
        <end position="33"/>
    </location>
</feature>
<reference evidence="4 6" key="2">
    <citation type="submission" date="2018-12" db="EMBL/GenBank/DDBJ databases">
        <authorList>
            <consortium name="Pathogen Informatics"/>
        </authorList>
    </citation>
    <scope>NUCLEOTIDE SEQUENCE [LARGE SCALE GENOMIC DNA]</scope>
    <source>
        <strain evidence="4 6">NCTC949</strain>
    </source>
</reference>
<dbReference type="EMBL" id="LR134377">
    <property type="protein sequence ID" value="VEH06208.1"/>
    <property type="molecule type" value="Genomic_DNA"/>
</dbReference>
<feature type="transmembrane region" description="Helical" evidence="2">
    <location>
        <begin position="100"/>
        <end position="117"/>
    </location>
</feature>
<keyword evidence="2" id="KW-1133">Transmembrane helix</keyword>
<proteinExistence type="predicted"/>
<protein>
    <submittedName>
        <fullName evidence="3">YwiC-like protein</fullName>
    </submittedName>
</protein>
<dbReference type="AlphaFoldDB" id="A0A0F6TDV6"/>
<dbReference type="HOGENOM" id="CLU_064238_0_0_11"/>
<dbReference type="Proteomes" id="UP000271380">
    <property type="component" value="Chromosome"/>
</dbReference>
<feature type="transmembrane region" description="Helical" evidence="2">
    <location>
        <begin position="210"/>
        <end position="230"/>
    </location>
</feature>